<keyword evidence="5 9" id="KW-1133">Transmembrane helix</keyword>
<keyword evidence="6" id="KW-0764">Sulfate transport</keyword>
<keyword evidence="4 9" id="KW-0812">Transmembrane</keyword>
<comment type="function">
    <text evidence="8">Part of the ABC transporter complex CysAWTP (TC 3.A.1.6.1) involved in sulfate/thiosulfate import. Probably responsible for the translocation of the substrate across the membrane.</text>
</comment>
<dbReference type="InterPro" id="IPR035906">
    <property type="entry name" value="MetI-like_sf"/>
</dbReference>
<dbReference type="EMBL" id="JAQNDK010000005">
    <property type="protein sequence ID" value="MDC0684206.1"/>
    <property type="molecule type" value="Genomic_DNA"/>
</dbReference>
<feature type="transmembrane region" description="Helical" evidence="9">
    <location>
        <begin position="96"/>
        <end position="118"/>
    </location>
</feature>
<dbReference type="Gene3D" id="1.10.3720.10">
    <property type="entry name" value="MetI-like"/>
    <property type="match status" value="1"/>
</dbReference>
<feature type="transmembrane region" description="Helical" evidence="9">
    <location>
        <begin position="12"/>
        <end position="35"/>
    </location>
</feature>
<comment type="subunit">
    <text evidence="2">The complex is composed of two ATP-binding proteins (CysA), two transmembrane proteins (CysT and CysW) and a solute-binding protein (CysP).</text>
</comment>
<keyword evidence="7 9" id="KW-0472">Membrane</keyword>
<evidence type="ECO:0000256" key="2">
    <source>
        <dbReference type="ARBA" id="ARBA00011779"/>
    </source>
</evidence>
<accession>A0ABT5CCP8</accession>
<name>A0ABT5CCP8_9BACT</name>
<feature type="domain" description="ABC transmembrane type-1" evidence="10">
    <location>
        <begin position="58"/>
        <end position="289"/>
    </location>
</feature>
<evidence type="ECO:0000259" key="10">
    <source>
        <dbReference type="PROSITE" id="PS50928"/>
    </source>
</evidence>
<dbReference type="PROSITE" id="PS50928">
    <property type="entry name" value="ABC_TM1"/>
    <property type="match status" value="1"/>
</dbReference>
<feature type="transmembrane region" description="Helical" evidence="9">
    <location>
        <begin position="160"/>
        <end position="180"/>
    </location>
</feature>
<evidence type="ECO:0000256" key="3">
    <source>
        <dbReference type="ARBA" id="ARBA00022448"/>
    </source>
</evidence>
<feature type="transmembrane region" description="Helical" evidence="9">
    <location>
        <begin position="271"/>
        <end position="292"/>
    </location>
</feature>
<protein>
    <submittedName>
        <fullName evidence="11">ABC transporter permease subunit</fullName>
    </submittedName>
</protein>
<proteinExistence type="inferred from homology"/>
<feature type="transmembrane region" description="Helical" evidence="9">
    <location>
        <begin position="60"/>
        <end position="84"/>
    </location>
</feature>
<evidence type="ECO:0000256" key="4">
    <source>
        <dbReference type="ARBA" id="ARBA00022692"/>
    </source>
</evidence>
<dbReference type="Proteomes" id="UP001217485">
    <property type="component" value="Unassembled WGS sequence"/>
</dbReference>
<dbReference type="PANTHER" id="PTHR30406">
    <property type="entry name" value="SULFATE TRANSPORT SYSTEM PERMEASE PROTEIN"/>
    <property type="match status" value="1"/>
</dbReference>
<keyword evidence="3 9" id="KW-0813">Transport</keyword>
<sequence length="306" mass="32530">MSRRARVLPGLSLSLGVTVLYLSLVVLLPLSALFLKTAELGWERFFGVITSGWVTAAVRFTLGASLVAALLNVVVGLLIAWVLGRYTFPFARVIDAVIDLPFALPTAVAGIALSTLYAESGLLGGWLSGLGFRYPWPSWRGFAHGGWRESPIEWTVYDRISLAPLGVVIAMAFVGLPFVVRTVQPVIEDLSRDVEEAAATLGAGRFQIFRAVVLPELAPALLTGFALALARGLGEYGSVIFISGNRPDTEIASQVIIKMIEVNETGTYADATAVAVLLLAASFALLLAINLLQRAAARVHAGRAAG</sequence>
<comment type="caution">
    <text evidence="11">The sequence shown here is derived from an EMBL/GenBank/DDBJ whole genome shotgun (WGS) entry which is preliminary data.</text>
</comment>
<evidence type="ECO:0000256" key="1">
    <source>
        <dbReference type="ARBA" id="ARBA00004651"/>
    </source>
</evidence>
<comment type="subcellular location">
    <subcellularLocation>
        <location evidence="1 9">Cell membrane</location>
        <topology evidence="1 9">Multi-pass membrane protein</topology>
    </subcellularLocation>
</comment>
<dbReference type="SUPFAM" id="SSF161098">
    <property type="entry name" value="MetI-like"/>
    <property type="match status" value="1"/>
</dbReference>
<evidence type="ECO:0000256" key="6">
    <source>
        <dbReference type="ARBA" id="ARBA00023032"/>
    </source>
</evidence>
<evidence type="ECO:0000256" key="9">
    <source>
        <dbReference type="RuleBase" id="RU363032"/>
    </source>
</evidence>
<dbReference type="Pfam" id="PF00528">
    <property type="entry name" value="BPD_transp_1"/>
    <property type="match status" value="1"/>
</dbReference>
<evidence type="ECO:0000256" key="7">
    <source>
        <dbReference type="ARBA" id="ARBA00023136"/>
    </source>
</evidence>
<organism evidence="11 12">
    <name type="scientific">Sorangium atrum</name>
    <dbReference type="NCBI Taxonomy" id="2995308"/>
    <lineage>
        <taxon>Bacteria</taxon>
        <taxon>Pseudomonadati</taxon>
        <taxon>Myxococcota</taxon>
        <taxon>Polyangia</taxon>
        <taxon>Polyangiales</taxon>
        <taxon>Polyangiaceae</taxon>
        <taxon>Sorangium</taxon>
    </lineage>
</organism>
<evidence type="ECO:0000313" key="12">
    <source>
        <dbReference type="Proteomes" id="UP001217485"/>
    </source>
</evidence>
<dbReference type="PANTHER" id="PTHR30406:SF8">
    <property type="entry name" value="SULFATE TRANSPORT SYSTEM PERMEASE PROTEIN CYST"/>
    <property type="match status" value="1"/>
</dbReference>
<dbReference type="InterPro" id="IPR005667">
    <property type="entry name" value="Sulph_transpt2"/>
</dbReference>
<keyword evidence="12" id="KW-1185">Reference proteome</keyword>
<gene>
    <name evidence="11" type="ORF">POL72_41170</name>
</gene>
<feature type="transmembrane region" description="Helical" evidence="9">
    <location>
        <begin position="208"/>
        <end position="230"/>
    </location>
</feature>
<dbReference type="RefSeq" id="WP_272102330.1">
    <property type="nucleotide sequence ID" value="NZ_JAQNDK010000005.1"/>
</dbReference>
<dbReference type="InterPro" id="IPR000515">
    <property type="entry name" value="MetI-like"/>
</dbReference>
<evidence type="ECO:0000313" key="11">
    <source>
        <dbReference type="EMBL" id="MDC0684206.1"/>
    </source>
</evidence>
<evidence type="ECO:0000256" key="8">
    <source>
        <dbReference type="ARBA" id="ARBA00025323"/>
    </source>
</evidence>
<dbReference type="CDD" id="cd06261">
    <property type="entry name" value="TM_PBP2"/>
    <property type="match status" value="1"/>
</dbReference>
<reference evidence="11 12" key="1">
    <citation type="submission" date="2023-01" db="EMBL/GenBank/DDBJ databases">
        <title>Minimal conservation of predation-associated metabolite biosynthetic gene clusters underscores biosynthetic potential of Myxococcota including descriptions for ten novel species: Archangium lansinium sp. nov., Myxococcus landrumus sp. nov., Nannocystis bai.</title>
        <authorList>
            <person name="Ahearne A."/>
            <person name="Stevens C."/>
            <person name="Dowd S."/>
        </authorList>
    </citation>
    <scope>NUCLEOTIDE SEQUENCE [LARGE SCALE GENOMIC DNA]</scope>
    <source>
        <strain evidence="11 12">WIWO2</strain>
    </source>
</reference>
<evidence type="ECO:0000256" key="5">
    <source>
        <dbReference type="ARBA" id="ARBA00022989"/>
    </source>
</evidence>
<comment type="similarity">
    <text evidence="9">Belongs to the binding-protein-dependent transport system permease family.</text>
</comment>